<comment type="catalytic activity">
    <reaction evidence="11">
        <text>nitric oxide + Fe(III)-[cytochrome c] + H2O = Fe(II)-[cytochrome c] + nitrite + 2 H(+)</text>
        <dbReference type="Rhea" id="RHEA:15233"/>
        <dbReference type="Rhea" id="RHEA-COMP:10350"/>
        <dbReference type="Rhea" id="RHEA-COMP:14399"/>
        <dbReference type="ChEBI" id="CHEBI:15377"/>
        <dbReference type="ChEBI" id="CHEBI:15378"/>
        <dbReference type="ChEBI" id="CHEBI:16301"/>
        <dbReference type="ChEBI" id="CHEBI:16480"/>
        <dbReference type="ChEBI" id="CHEBI:29033"/>
        <dbReference type="ChEBI" id="CHEBI:29034"/>
        <dbReference type="EC" id="1.7.2.1"/>
    </reaction>
</comment>
<keyword evidence="17" id="KW-1185">Reference proteome</keyword>
<comment type="cofactor">
    <cofactor evidence="1 12">
        <name>Cu(+)</name>
        <dbReference type="ChEBI" id="CHEBI:49552"/>
    </cofactor>
</comment>
<evidence type="ECO:0000256" key="13">
    <source>
        <dbReference type="SAM" id="SignalP"/>
    </source>
</evidence>
<feature type="binding site" description="type 1 copper site" evidence="12">
    <location>
        <position position="297"/>
    </location>
    <ligand>
        <name>Cu cation</name>
        <dbReference type="ChEBI" id="CHEBI:23378"/>
        <label>1</label>
    </ligand>
</feature>
<dbReference type="InterPro" id="IPR011707">
    <property type="entry name" value="Cu-oxidase-like_N"/>
</dbReference>
<feature type="binding site" description="type 1 copper site" evidence="12">
    <location>
        <position position="150"/>
    </location>
    <ligand>
        <name>Cu cation</name>
        <dbReference type="ChEBI" id="CHEBI:23378"/>
        <label>1</label>
    </ligand>
</feature>
<evidence type="ECO:0000256" key="12">
    <source>
        <dbReference type="PIRSR" id="PIRSR601287-1"/>
    </source>
</evidence>
<feature type="binding site" description="type 1 copper site" evidence="12">
    <location>
        <position position="163"/>
    </location>
    <ligand>
        <name>Cu cation</name>
        <dbReference type="ChEBI" id="CHEBI:23378"/>
        <label>1</label>
    </ligand>
</feature>
<protein>
    <recommendedName>
        <fullName evidence="6">Copper-containing nitrite reductase</fullName>
        <ecNumber evidence="5">1.7.2.1</ecNumber>
    </recommendedName>
</protein>
<evidence type="ECO:0000256" key="10">
    <source>
        <dbReference type="ARBA" id="ARBA00023008"/>
    </source>
</evidence>
<dbReference type="PRINTS" id="PR00695">
    <property type="entry name" value="CUNO2RDTASE"/>
</dbReference>
<evidence type="ECO:0000256" key="4">
    <source>
        <dbReference type="ARBA" id="ARBA00011233"/>
    </source>
</evidence>
<dbReference type="GO" id="GO:0005507">
    <property type="term" value="F:copper ion binding"/>
    <property type="evidence" value="ECO:0007669"/>
    <property type="project" value="InterPro"/>
</dbReference>
<evidence type="ECO:0000256" key="3">
    <source>
        <dbReference type="ARBA" id="ARBA00010609"/>
    </source>
</evidence>
<dbReference type="InterPro" id="IPR001287">
    <property type="entry name" value="NO2-reductase_Cu"/>
</dbReference>
<evidence type="ECO:0000313" key="16">
    <source>
        <dbReference type="EMBL" id="SMF90687.1"/>
    </source>
</evidence>
<sequence length="323" mass="35708">MLTFKRAAAIIILLSMCSAVILAWTEAKMDKTAELADTPLNQAPVEPVVHREGTDVFIEMTAQVTNIEISKGVTYNAWTFNGTVPGPVLRVKEGDTIHFTLRNLDPDTPHSMDFHAVHASPSEKFIDIHPGEEGTFEYKASTPGVFMYHCGTKPVLLHIANGMYGMIIVEPKDGYPTDSEIDREYTIVQSEFYSGDVYNSSLHEEPAYVVFNGNDYGLKEHPFLAKTGDKVRLYINNAGPNQVSSFHIVGTVMDRVYLDGNPQNVLYGMQTVMLPASGGAVVEFTVKEEGDYPIVSHQFKDAQKGALAILRVTKDGKDSRKTE</sequence>
<dbReference type="SUPFAM" id="SSF49503">
    <property type="entry name" value="Cupredoxins"/>
    <property type="match status" value="2"/>
</dbReference>
<keyword evidence="7 12" id="KW-0479">Metal-binding</keyword>
<comment type="subunit">
    <text evidence="4">Homotrimer.</text>
</comment>
<evidence type="ECO:0000256" key="9">
    <source>
        <dbReference type="ARBA" id="ARBA00023002"/>
    </source>
</evidence>
<dbReference type="RefSeq" id="WP_208915838.1">
    <property type="nucleotide sequence ID" value="NZ_LT840184.1"/>
</dbReference>
<evidence type="ECO:0000256" key="1">
    <source>
        <dbReference type="ARBA" id="ARBA00001960"/>
    </source>
</evidence>
<feature type="signal peptide" evidence="13">
    <location>
        <begin position="1"/>
        <end position="23"/>
    </location>
</feature>
<evidence type="ECO:0000256" key="6">
    <source>
        <dbReference type="ARBA" id="ARBA00017290"/>
    </source>
</evidence>
<dbReference type="AlphaFoldDB" id="A0A1X7HRD3"/>
<dbReference type="InterPro" id="IPR011706">
    <property type="entry name" value="Cu-oxidase_C"/>
</dbReference>
<dbReference type="InterPro" id="IPR008972">
    <property type="entry name" value="Cupredoxin"/>
</dbReference>
<dbReference type="PANTHER" id="PTHR11709">
    <property type="entry name" value="MULTI-COPPER OXIDASE"/>
    <property type="match status" value="1"/>
</dbReference>
<feature type="binding site" description="type 1 copper site" evidence="12">
    <location>
        <position position="115"/>
    </location>
    <ligand>
        <name>Cu cation</name>
        <dbReference type="ChEBI" id="CHEBI:23378"/>
        <label>1</label>
    </ligand>
</feature>
<evidence type="ECO:0000256" key="8">
    <source>
        <dbReference type="ARBA" id="ARBA00022737"/>
    </source>
</evidence>
<evidence type="ECO:0000256" key="7">
    <source>
        <dbReference type="ARBA" id="ARBA00022723"/>
    </source>
</evidence>
<dbReference type="CDD" id="cd11020">
    <property type="entry name" value="CuRO_1_CuNIR"/>
    <property type="match status" value="1"/>
</dbReference>
<evidence type="ECO:0000259" key="14">
    <source>
        <dbReference type="Pfam" id="PF07731"/>
    </source>
</evidence>
<feature type="domain" description="Plastocyanin-like" evidence="14">
    <location>
        <begin position="204"/>
        <end position="298"/>
    </location>
</feature>
<evidence type="ECO:0000259" key="15">
    <source>
        <dbReference type="Pfam" id="PF07732"/>
    </source>
</evidence>
<feature type="binding site" description="type 1 copper site" evidence="12">
    <location>
        <position position="110"/>
    </location>
    <ligand>
        <name>Cu cation</name>
        <dbReference type="ChEBI" id="CHEBI:23378"/>
        <label>1</label>
    </ligand>
</feature>
<evidence type="ECO:0000256" key="11">
    <source>
        <dbReference type="ARBA" id="ARBA00049340"/>
    </source>
</evidence>
<feature type="binding site" description="type 1 copper site" evidence="12">
    <location>
        <position position="149"/>
    </location>
    <ligand>
        <name>Cu cation</name>
        <dbReference type="ChEBI" id="CHEBI:23378"/>
        <label>1</label>
    </ligand>
</feature>
<proteinExistence type="inferred from homology"/>
<evidence type="ECO:0000313" key="17">
    <source>
        <dbReference type="Proteomes" id="UP000192940"/>
    </source>
</evidence>
<dbReference type="EC" id="1.7.2.1" evidence="5"/>
<dbReference type="Gene3D" id="2.60.40.420">
    <property type="entry name" value="Cupredoxins - blue copper proteins"/>
    <property type="match status" value="2"/>
</dbReference>
<evidence type="ECO:0000256" key="2">
    <source>
        <dbReference type="ARBA" id="ARBA00001973"/>
    </source>
</evidence>
<evidence type="ECO:0000256" key="5">
    <source>
        <dbReference type="ARBA" id="ARBA00011882"/>
    </source>
</evidence>
<dbReference type="Pfam" id="PF07731">
    <property type="entry name" value="Cu-oxidase_2"/>
    <property type="match status" value="1"/>
</dbReference>
<feature type="domain" description="Plastocyanin-like" evidence="15">
    <location>
        <begin position="63"/>
        <end position="173"/>
    </location>
</feature>
<organism evidence="16 17">
    <name type="scientific">Paenibacillus uliginis N3/975</name>
    <dbReference type="NCBI Taxonomy" id="1313296"/>
    <lineage>
        <taxon>Bacteria</taxon>
        <taxon>Bacillati</taxon>
        <taxon>Bacillota</taxon>
        <taxon>Bacilli</taxon>
        <taxon>Bacillales</taxon>
        <taxon>Paenibacillaceae</taxon>
        <taxon>Paenibacillus</taxon>
    </lineage>
</organism>
<keyword evidence="10 12" id="KW-0186">Copper</keyword>
<keyword evidence="9" id="KW-0560">Oxidoreductase</keyword>
<name>A0A1X7HRD3_9BACL</name>
<dbReference type="Pfam" id="PF07732">
    <property type="entry name" value="Cu-oxidase_3"/>
    <property type="match status" value="1"/>
</dbReference>
<comment type="similarity">
    <text evidence="3">Belongs to the multicopper oxidase family.</text>
</comment>
<feature type="binding site" description="type 1 copper site" evidence="12">
    <location>
        <position position="158"/>
    </location>
    <ligand>
        <name>Cu cation</name>
        <dbReference type="ChEBI" id="CHEBI:23378"/>
        <label>1</label>
    </ligand>
</feature>
<dbReference type="Proteomes" id="UP000192940">
    <property type="component" value="Chromosome I"/>
</dbReference>
<accession>A0A1X7HRD3</accession>
<keyword evidence="13" id="KW-0732">Signal</keyword>
<feature type="chain" id="PRO_5012507803" description="Copper-containing nitrite reductase" evidence="13">
    <location>
        <begin position="24"/>
        <end position="323"/>
    </location>
</feature>
<dbReference type="GO" id="GO:0050421">
    <property type="term" value="F:nitrite reductase (NO-forming) activity"/>
    <property type="evidence" value="ECO:0007669"/>
    <property type="project" value="UniProtKB-EC"/>
</dbReference>
<keyword evidence="8" id="KW-0677">Repeat</keyword>
<comment type="cofactor">
    <cofactor evidence="2 12">
        <name>Cu(2+)</name>
        <dbReference type="ChEBI" id="CHEBI:29036"/>
    </cofactor>
</comment>
<dbReference type="CDD" id="cd04208">
    <property type="entry name" value="CuRO_2_CuNIR"/>
    <property type="match status" value="1"/>
</dbReference>
<dbReference type="InterPro" id="IPR045087">
    <property type="entry name" value="Cu-oxidase_fam"/>
</dbReference>
<dbReference type="PANTHER" id="PTHR11709:SF394">
    <property type="entry name" value="FI03373P-RELATED"/>
    <property type="match status" value="1"/>
</dbReference>
<reference evidence="16 17" key="1">
    <citation type="submission" date="2017-04" db="EMBL/GenBank/DDBJ databases">
        <authorList>
            <person name="Afonso C.L."/>
            <person name="Miller P.J."/>
            <person name="Scott M.A."/>
            <person name="Spackman E."/>
            <person name="Goraichik I."/>
            <person name="Dimitrov K.M."/>
            <person name="Suarez D.L."/>
            <person name="Swayne D.E."/>
        </authorList>
    </citation>
    <scope>NUCLEOTIDE SEQUENCE [LARGE SCALE GENOMIC DNA]</scope>
    <source>
        <strain evidence="16 17">N3/975</strain>
    </source>
</reference>
<dbReference type="EMBL" id="LT840184">
    <property type="protein sequence ID" value="SMF90687.1"/>
    <property type="molecule type" value="Genomic_DNA"/>
</dbReference>
<dbReference type="STRING" id="1313296.SAMN05661091_5187"/>
<gene>
    <name evidence="16" type="ORF">SAMN05661091_5187</name>
</gene>